<dbReference type="RefSeq" id="WP_079642633.1">
    <property type="nucleotide sequence ID" value="NZ_FUZF01000005.1"/>
</dbReference>
<sequence>MRKLLLTVKKFIKNLFADTDQKENTKENFLSFKTDGILARTIISSSAQYSDVEDIVYSSNRKNKPKLAERIPLSQKEIYKVCIWQLYGGDKHFKALIEKSPKVVGVYKDTLEESAAEAEILLLTSGGDNFSVNNLLEVLDMSNKYVVIVSTFKEETLKNRIMYRVDHCINTYKIYTQEAFDKFIDTIIELAAKPDV</sequence>
<keyword evidence="2" id="KW-1185">Reference proteome</keyword>
<reference evidence="2" key="1">
    <citation type="submission" date="2017-02" db="EMBL/GenBank/DDBJ databases">
        <authorList>
            <person name="Varghese N."/>
            <person name="Submissions S."/>
        </authorList>
    </citation>
    <scope>NUCLEOTIDE SEQUENCE [LARGE SCALE GENOMIC DNA]</scope>
    <source>
        <strain evidence="2">DSM 24091</strain>
    </source>
</reference>
<dbReference type="AlphaFoldDB" id="A0A1T5CZ98"/>
<evidence type="ECO:0000313" key="2">
    <source>
        <dbReference type="Proteomes" id="UP000190150"/>
    </source>
</evidence>
<dbReference type="EMBL" id="FUZF01000005">
    <property type="protein sequence ID" value="SKB64802.1"/>
    <property type="molecule type" value="Genomic_DNA"/>
</dbReference>
<evidence type="ECO:0000313" key="1">
    <source>
        <dbReference type="EMBL" id="SKB64802.1"/>
    </source>
</evidence>
<accession>A0A1T5CZ98</accession>
<proteinExistence type="predicted"/>
<protein>
    <submittedName>
        <fullName evidence="1">Uncharacterized protein</fullName>
    </submittedName>
</protein>
<dbReference type="OrthoDB" id="709483at2"/>
<organism evidence="1 2">
    <name type="scientific">Sphingobacterium nematocida</name>
    <dbReference type="NCBI Taxonomy" id="1513896"/>
    <lineage>
        <taxon>Bacteria</taxon>
        <taxon>Pseudomonadati</taxon>
        <taxon>Bacteroidota</taxon>
        <taxon>Sphingobacteriia</taxon>
        <taxon>Sphingobacteriales</taxon>
        <taxon>Sphingobacteriaceae</taxon>
        <taxon>Sphingobacterium</taxon>
    </lineage>
</organism>
<name>A0A1T5CZ98_9SPHI</name>
<gene>
    <name evidence="1" type="ORF">SAMN05660841_01679</name>
</gene>
<dbReference type="Proteomes" id="UP000190150">
    <property type="component" value="Unassembled WGS sequence"/>
</dbReference>